<dbReference type="PANTHER" id="PTHR30327">
    <property type="entry name" value="UNCHARACTERIZED PROTEIN YQGE"/>
    <property type="match status" value="1"/>
</dbReference>
<dbReference type="InterPro" id="IPR003774">
    <property type="entry name" value="AlgH-like"/>
</dbReference>
<dbReference type="RefSeq" id="WP_131155931.1">
    <property type="nucleotide sequence ID" value="NZ_CP036402.1"/>
</dbReference>
<proteinExistence type="inferred from homology"/>
<dbReference type="SUPFAM" id="SSF143456">
    <property type="entry name" value="VC0467-like"/>
    <property type="match status" value="1"/>
</dbReference>
<sequence length="183" mass="19317">MPAPDADARPLTGRLVVAAPDLSDPNFAHTVVLVLDQHDEGVLGVVLNRPSAVEVADVLPEWGEVVAPPGQVFVGGPVQTEEVTIGLGRVPHGTADPEEIIPGLAVVDLAQGPAGVTERARVFAGYAGWDAGQLEQERADGGWFIVDAEPDDAVSPEPERLWRTVLQRQGGVFTTIPEDPGRN</sequence>
<evidence type="ECO:0000256" key="1">
    <source>
        <dbReference type="ARBA" id="ARBA00009600"/>
    </source>
</evidence>
<dbReference type="KEGG" id="erz:ER308_16060"/>
<accession>A0A411YI53</accession>
<dbReference type="Proteomes" id="UP000291469">
    <property type="component" value="Chromosome"/>
</dbReference>
<evidence type="ECO:0000256" key="2">
    <source>
        <dbReference type="HAMAP-Rule" id="MF_00758"/>
    </source>
</evidence>
<dbReference type="OrthoDB" id="9807486at2"/>
<evidence type="ECO:0000313" key="4">
    <source>
        <dbReference type="Proteomes" id="UP000291469"/>
    </source>
</evidence>
<dbReference type="HAMAP" id="MF_00758">
    <property type="entry name" value="UPF0301"/>
    <property type="match status" value="1"/>
</dbReference>
<dbReference type="EMBL" id="CP036402">
    <property type="protein sequence ID" value="QBI20938.1"/>
    <property type="molecule type" value="Genomic_DNA"/>
</dbReference>
<dbReference type="AlphaFoldDB" id="A0A411YI53"/>
<gene>
    <name evidence="3" type="ORF">ER308_16060</name>
</gene>
<reference evidence="3 4" key="1">
    <citation type="submission" date="2019-01" db="EMBL/GenBank/DDBJ databases">
        <title>Egibacter rhizosphaerae EGI 80759T.</title>
        <authorList>
            <person name="Chen D.-D."/>
            <person name="Tian Y."/>
            <person name="Jiao J.-Y."/>
            <person name="Zhang X.-T."/>
            <person name="Zhang Y.-G."/>
            <person name="Zhang Y."/>
            <person name="Xiao M."/>
            <person name="Shu W.-S."/>
            <person name="Li W.-J."/>
        </authorList>
    </citation>
    <scope>NUCLEOTIDE SEQUENCE [LARGE SCALE GENOMIC DNA]</scope>
    <source>
        <strain evidence="3 4">EGI 80759</strain>
    </source>
</reference>
<dbReference type="PANTHER" id="PTHR30327:SF1">
    <property type="entry name" value="UPF0301 PROTEIN YQGE"/>
    <property type="match status" value="1"/>
</dbReference>
<dbReference type="Gene3D" id="3.40.1740.10">
    <property type="entry name" value="VC0467-like"/>
    <property type="match status" value="1"/>
</dbReference>
<name>A0A411YI53_9ACTN</name>
<dbReference type="GO" id="GO:0005829">
    <property type="term" value="C:cytosol"/>
    <property type="evidence" value="ECO:0007669"/>
    <property type="project" value="TreeGrafter"/>
</dbReference>
<organism evidence="3 4">
    <name type="scientific">Egibacter rhizosphaerae</name>
    <dbReference type="NCBI Taxonomy" id="1670831"/>
    <lineage>
        <taxon>Bacteria</taxon>
        <taxon>Bacillati</taxon>
        <taxon>Actinomycetota</taxon>
        <taxon>Nitriliruptoria</taxon>
        <taxon>Egibacterales</taxon>
        <taxon>Egibacteraceae</taxon>
        <taxon>Egibacter</taxon>
    </lineage>
</organism>
<protein>
    <recommendedName>
        <fullName evidence="2">UPF0301 protein ER308_16060</fullName>
    </recommendedName>
</protein>
<dbReference type="Pfam" id="PF02622">
    <property type="entry name" value="DUF179"/>
    <property type="match status" value="1"/>
</dbReference>
<keyword evidence="4" id="KW-1185">Reference proteome</keyword>
<evidence type="ECO:0000313" key="3">
    <source>
        <dbReference type="EMBL" id="QBI20938.1"/>
    </source>
</evidence>
<comment type="similarity">
    <text evidence="1 2">Belongs to the UPF0301 (AlgH) family.</text>
</comment>